<gene>
    <name evidence="3" type="ORF">JIV24_20605</name>
</gene>
<dbReference type="InterPro" id="IPR052063">
    <property type="entry name" value="Polysaccharide_Lyase_1"/>
</dbReference>
<organism evidence="3 4">
    <name type="scientific">Carboxylicivirga marina</name>
    <dbReference type="NCBI Taxonomy" id="2800988"/>
    <lineage>
        <taxon>Bacteria</taxon>
        <taxon>Pseudomonadati</taxon>
        <taxon>Bacteroidota</taxon>
        <taxon>Bacteroidia</taxon>
        <taxon>Marinilabiliales</taxon>
        <taxon>Marinilabiliaceae</taxon>
        <taxon>Carboxylicivirga</taxon>
    </lineage>
</organism>
<evidence type="ECO:0000313" key="4">
    <source>
        <dbReference type="Proteomes" id="UP000605676"/>
    </source>
</evidence>
<keyword evidence="2" id="KW-0325">Glycoprotein</keyword>
<dbReference type="EMBL" id="JAENRR010000089">
    <property type="protein sequence ID" value="MBK3519754.1"/>
    <property type="molecule type" value="Genomic_DNA"/>
</dbReference>
<dbReference type="Proteomes" id="UP000605676">
    <property type="component" value="Unassembled WGS sequence"/>
</dbReference>
<dbReference type="PANTHER" id="PTHR42970">
    <property type="entry name" value="PECTATE LYASE C-RELATED"/>
    <property type="match status" value="1"/>
</dbReference>
<evidence type="ECO:0000313" key="3">
    <source>
        <dbReference type="EMBL" id="MBK3519754.1"/>
    </source>
</evidence>
<dbReference type="SUPFAM" id="SSF51126">
    <property type="entry name" value="Pectin lyase-like"/>
    <property type="match status" value="1"/>
</dbReference>
<accession>A0ABS1HRF3</accession>
<dbReference type="InterPro" id="IPR011050">
    <property type="entry name" value="Pectin_lyase_fold/virulence"/>
</dbReference>
<evidence type="ECO:0000256" key="2">
    <source>
        <dbReference type="ARBA" id="ARBA00023180"/>
    </source>
</evidence>
<proteinExistence type="predicted"/>
<comment type="caution">
    <text evidence="3">The sequence shown here is derived from an EMBL/GenBank/DDBJ whole genome shotgun (WGS) entry which is preliminary data.</text>
</comment>
<dbReference type="InterPro" id="IPR012334">
    <property type="entry name" value="Pectin_lyas_fold"/>
</dbReference>
<dbReference type="PANTHER" id="PTHR42970:SF1">
    <property type="entry name" value="PECTATE LYASE C-RELATED"/>
    <property type="match status" value="1"/>
</dbReference>
<name>A0ABS1HRF3_9BACT</name>
<dbReference type="RefSeq" id="WP_200466972.1">
    <property type="nucleotide sequence ID" value="NZ_JAENRR010000089.1"/>
</dbReference>
<reference evidence="3 4" key="1">
    <citation type="submission" date="2021-01" db="EMBL/GenBank/DDBJ databases">
        <title>Carboxyliciviraga sp.nov., isolated from coastal sediments.</title>
        <authorList>
            <person name="Lu D."/>
            <person name="Zhang T."/>
        </authorList>
    </citation>
    <scope>NUCLEOTIDE SEQUENCE [LARGE SCALE GENOMIC DNA]</scope>
    <source>
        <strain evidence="3 4">N1Y132</strain>
    </source>
</reference>
<dbReference type="Gene3D" id="2.160.20.10">
    <property type="entry name" value="Single-stranded right-handed beta-helix, Pectin lyase-like"/>
    <property type="match status" value="1"/>
</dbReference>
<evidence type="ECO:0000256" key="1">
    <source>
        <dbReference type="ARBA" id="ARBA00022723"/>
    </source>
</evidence>
<protein>
    <recommendedName>
        <fullName evidence="5">Pectate lyase</fullName>
    </recommendedName>
</protein>
<evidence type="ECO:0008006" key="5">
    <source>
        <dbReference type="Google" id="ProtNLM"/>
    </source>
</evidence>
<keyword evidence="1" id="KW-0479">Metal-binding</keyword>
<sequence length="470" mass="52750">MTYSLTFCNLSIIKKTKVKNFRFTLKLPILLIIINWKLKSLQFHINNYTVLRQFRYLKVIALLFCCILLRAQNMFPGAEGFGSHSRGAYGGDTLPEIIRVTTLKDGGPGSLRSAIYKNYPRVIVFEVSGVIELNRTLRIRDPYVFIAGQTAPYPGVTLKNFSLGISTHDVLVQGLKIRPGSFSGRQIDGVNIADDSTKLHNIIIDHCSVSWALDENIGILNGGNGVTVSHCIISECLNAMNHSCGMLATSTGQVSIIKNLFIHNEDRNPLVSGDTKEALVANNLIYNSDTHVIYFGSMSELRRKMRAAAINNYYYPGIKNRNEYIISINAGINPQAQLYLRGNKTEHVTDTNAWSNKYIHNPANMSLKANDIPYKLPVVNILSTTHLKDYLIENCGAQPGNRDDIDERIINDLVNYSGSKILYPEEVGGWMYDSQHHILVIPENPHKDDDNDGFTNLENWVHEMLYNGAQ</sequence>
<keyword evidence="4" id="KW-1185">Reference proteome</keyword>